<dbReference type="Proteomes" id="UP000324222">
    <property type="component" value="Unassembled WGS sequence"/>
</dbReference>
<name>A0A5B7J5H1_PORTR</name>
<keyword evidence="3" id="KW-1185">Reference proteome</keyword>
<dbReference type="AlphaFoldDB" id="A0A5B7J5H1"/>
<gene>
    <name evidence="2" type="ORF">E2C01_086468</name>
</gene>
<accession>A0A5B7J5H1</accession>
<protein>
    <submittedName>
        <fullName evidence="2">Uncharacterized protein</fullName>
    </submittedName>
</protein>
<reference evidence="2 3" key="1">
    <citation type="submission" date="2019-05" db="EMBL/GenBank/DDBJ databases">
        <title>Another draft genome of Portunus trituberculatus and its Hox gene families provides insights of decapod evolution.</title>
        <authorList>
            <person name="Jeong J.-H."/>
            <person name="Song I."/>
            <person name="Kim S."/>
            <person name="Choi T."/>
            <person name="Kim D."/>
            <person name="Ryu S."/>
            <person name="Kim W."/>
        </authorList>
    </citation>
    <scope>NUCLEOTIDE SEQUENCE [LARGE SCALE GENOMIC DNA]</scope>
    <source>
        <tissue evidence="2">Muscle</tissue>
    </source>
</reference>
<sequence>MRTLLLLTPTWTPSPSPHPSTSPSTSRNWQTTAMLTTSE</sequence>
<evidence type="ECO:0000256" key="1">
    <source>
        <dbReference type="SAM" id="MobiDB-lite"/>
    </source>
</evidence>
<dbReference type="EMBL" id="VSRR010087755">
    <property type="protein sequence ID" value="MPC91432.1"/>
    <property type="molecule type" value="Genomic_DNA"/>
</dbReference>
<evidence type="ECO:0000313" key="3">
    <source>
        <dbReference type="Proteomes" id="UP000324222"/>
    </source>
</evidence>
<feature type="compositionally biased region" description="Polar residues" evidence="1">
    <location>
        <begin position="27"/>
        <end position="39"/>
    </location>
</feature>
<proteinExistence type="predicted"/>
<comment type="caution">
    <text evidence="2">The sequence shown here is derived from an EMBL/GenBank/DDBJ whole genome shotgun (WGS) entry which is preliminary data.</text>
</comment>
<feature type="region of interest" description="Disordered" evidence="1">
    <location>
        <begin position="1"/>
        <end position="39"/>
    </location>
</feature>
<feature type="compositionally biased region" description="Low complexity" evidence="1">
    <location>
        <begin position="1"/>
        <end position="11"/>
    </location>
</feature>
<evidence type="ECO:0000313" key="2">
    <source>
        <dbReference type="EMBL" id="MPC91432.1"/>
    </source>
</evidence>
<organism evidence="2 3">
    <name type="scientific">Portunus trituberculatus</name>
    <name type="common">Swimming crab</name>
    <name type="synonym">Neptunus trituberculatus</name>
    <dbReference type="NCBI Taxonomy" id="210409"/>
    <lineage>
        <taxon>Eukaryota</taxon>
        <taxon>Metazoa</taxon>
        <taxon>Ecdysozoa</taxon>
        <taxon>Arthropoda</taxon>
        <taxon>Crustacea</taxon>
        <taxon>Multicrustacea</taxon>
        <taxon>Malacostraca</taxon>
        <taxon>Eumalacostraca</taxon>
        <taxon>Eucarida</taxon>
        <taxon>Decapoda</taxon>
        <taxon>Pleocyemata</taxon>
        <taxon>Brachyura</taxon>
        <taxon>Eubrachyura</taxon>
        <taxon>Portunoidea</taxon>
        <taxon>Portunidae</taxon>
        <taxon>Portuninae</taxon>
        <taxon>Portunus</taxon>
    </lineage>
</organism>